<proteinExistence type="predicted"/>
<keyword evidence="3" id="KW-1185">Reference proteome</keyword>
<name>A0A2V1D9N2_9PLEO</name>
<evidence type="ECO:0000256" key="1">
    <source>
        <dbReference type="SAM" id="MobiDB-lite"/>
    </source>
</evidence>
<sequence length="149" mass="16340">MGEVSVSVGYPQPCSELHGFCAVALFAMEVEVQSSMRAWISWGAREQIEPHACSLDLLVIWAWRVDGAKVRDTKVQLGPCSGSVSSNEGSERFQTTALLCLAGIYGRRFGGVVDLSRAAHRRARSGSRWKRARQEAQQLKTGDDGGGRW</sequence>
<accession>A0A2V1D9N2</accession>
<organism evidence="2 3">
    <name type="scientific">Periconia macrospinosa</name>
    <dbReference type="NCBI Taxonomy" id="97972"/>
    <lineage>
        <taxon>Eukaryota</taxon>
        <taxon>Fungi</taxon>
        <taxon>Dikarya</taxon>
        <taxon>Ascomycota</taxon>
        <taxon>Pezizomycotina</taxon>
        <taxon>Dothideomycetes</taxon>
        <taxon>Pleosporomycetidae</taxon>
        <taxon>Pleosporales</taxon>
        <taxon>Massarineae</taxon>
        <taxon>Periconiaceae</taxon>
        <taxon>Periconia</taxon>
    </lineage>
</organism>
<reference evidence="2 3" key="1">
    <citation type="journal article" date="2018" name="Sci. Rep.">
        <title>Comparative genomics provides insights into the lifestyle and reveals functional heterogeneity of dark septate endophytic fungi.</title>
        <authorList>
            <person name="Knapp D.G."/>
            <person name="Nemeth J.B."/>
            <person name="Barry K."/>
            <person name="Hainaut M."/>
            <person name="Henrissat B."/>
            <person name="Johnson J."/>
            <person name="Kuo A."/>
            <person name="Lim J.H.P."/>
            <person name="Lipzen A."/>
            <person name="Nolan M."/>
            <person name="Ohm R.A."/>
            <person name="Tamas L."/>
            <person name="Grigoriev I.V."/>
            <person name="Spatafora J.W."/>
            <person name="Nagy L.G."/>
            <person name="Kovacs G.M."/>
        </authorList>
    </citation>
    <scope>NUCLEOTIDE SEQUENCE [LARGE SCALE GENOMIC DNA]</scope>
    <source>
        <strain evidence="2 3">DSE2036</strain>
    </source>
</reference>
<protein>
    <submittedName>
        <fullName evidence="2">Uncharacterized protein</fullName>
    </submittedName>
</protein>
<dbReference type="AlphaFoldDB" id="A0A2V1D9N2"/>
<evidence type="ECO:0000313" key="3">
    <source>
        <dbReference type="Proteomes" id="UP000244855"/>
    </source>
</evidence>
<dbReference type="EMBL" id="KZ805518">
    <property type="protein sequence ID" value="PVH94846.1"/>
    <property type="molecule type" value="Genomic_DNA"/>
</dbReference>
<gene>
    <name evidence="2" type="ORF">DM02DRAFT_175622</name>
</gene>
<evidence type="ECO:0000313" key="2">
    <source>
        <dbReference type="EMBL" id="PVH94846.1"/>
    </source>
</evidence>
<feature type="region of interest" description="Disordered" evidence="1">
    <location>
        <begin position="126"/>
        <end position="149"/>
    </location>
</feature>
<dbReference type="Proteomes" id="UP000244855">
    <property type="component" value="Unassembled WGS sequence"/>
</dbReference>